<dbReference type="InterPro" id="IPR013105">
    <property type="entry name" value="TPR_2"/>
</dbReference>
<dbReference type="AlphaFoldDB" id="A0A7J7DTN3"/>
<dbReference type="InterPro" id="IPR011990">
    <property type="entry name" value="TPR-like_helical_dom_sf"/>
</dbReference>
<feature type="repeat" description="TPR" evidence="4">
    <location>
        <begin position="169"/>
        <end position="202"/>
    </location>
</feature>
<evidence type="ECO:0000256" key="4">
    <source>
        <dbReference type="PROSITE-ProRule" id="PRU00339"/>
    </source>
</evidence>
<gene>
    <name evidence="6" type="ORF">HS088_TW03G00057</name>
</gene>
<dbReference type="Pfam" id="PF07719">
    <property type="entry name" value="TPR_2"/>
    <property type="match status" value="1"/>
</dbReference>
<dbReference type="Gene3D" id="1.25.40.10">
    <property type="entry name" value="Tetratricopeptide repeat domain"/>
    <property type="match status" value="1"/>
</dbReference>
<dbReference type="FunCoup" id="A0A7J7DTN3">
    <property type="interactions" value="964"/>
</dbReference>
<dbReference type="PANTHER" id="PTHR21405">
    <property type="entry name" value="CDNA SEQUENCE BC021608"/>
    <property type="match status" value="1"/>
</dbReference>
<dbReference type="PROSITE" id="PS50005">
    <property type="entry name" value="TPR"/>
    <property type="match status" value="1"/>
</dbReference>
<organism evidence="6 7">
    <name type="scientific">Tripterygium wilfordii</name>
    <name type="common">Thunder God vine</name>
    <dbReference type="NCBI Taxonomy" id="458696"/>
    <lineage>
        <taxon>Eukaryota</taxon>
        <taxon>Viridiplantae</taxon>
        <taxon>Streptophyta</taxon>
        <taxon>Embryophyta</taxon>
        <taxon>Tracheophyta</taxon>
        <taxon>Spermatophyta</taxon>
        <taxon>Magnoliopsida</taxon>
        <taxon>eudicotyledons</taxon>
        <taxon>Gunneridae</taxon>
        <taxon>Pentapetalae</taxon>
        <taxon>rosids</taxon>
        <taxon>fabids</taxon>
        <taxon>Celastrales</taxon>
        <taxon>Celastraceae</taxon>
        <taxon>Tripterygium</taxon>
    </lineage>
</organism>
<sequence>MAATDVILQAAILLFTLSILAAINYLPKRALTKLRPKTRTAVVSTRHFLQGSHYLARAQSASSVAQSKILAKNALIEAESAISASPRDSAPLILKAVALDLMGHKSSALRSLDQALSTPCVKSLTMQERADALVKRAELKVAVNRRRRVDSALEDLREAVRLAGSEGHARATCLMGQCYEWKGMRKEAKRSFEEALRIDPELIEARQGFDGLGL</sequence>
<dbReference type="SUPFAM" id="SSF48452">
    <property type="entry name" value="TPR-like"/>
    <property type="match status" value="1"/>
</dbReference>
<dbReference type="Proteomes" id="UP000593562">
    <property type="component" value="Unassembled WGS sequence"/>
</dbReference>
<evidence type="ECO:0000256" key="2">
    <source>
        <dbReference type="ARBA" id="ARBA00022737"/>
    </source>
</evidence>
<keyword evidence="5" id="KW-0472">Membrane</keyword>
<dbReference type="EMBL" id="JAAARO010000003">
    <property type="protein sequence ID" value="KAF5749732.1"/>
    <property type="molecule type" value="Genomic_DNA"/>
</dbReference>
<dbReference type="InterPro" id="IPR038906">
    <property type="entry name" value="TTC36"/>
</dbReference>
<keyword evidence="2" id="KW-0677">Repeat</keyword>
<feature type="transmembrane region" description="Helical" evidence="5">
    <location>
        <begin position="6"/>
        <end position="26"/>
    </location>
</feature>
<keyword evidence="7" id="KW-1185">Reference proteome</keyword>
<proteinExistence type="inferred from homology"/>
<protein>
    <recommendedName>
        <fullName evidence="8">Tetratricopeptide repeat (TPR)-like superfamily protein</fullName>
    </recommendedName>
</protein>
<dbReference type="InterPro" id="IPR019734">
    <property type="entry name" value="TPR_rpt"/>
</dbReference>
<accession>A0A7J7DTN3</accession>
<dbReference type="InParanoid" id="A0A7J7DTN3"/>
<keyword evidence="5" id="KW-0812">Transmembrane</keyword>
<comment type="caution">
    <text evidence="6">The sequence shown here is derived from an EMBL/GenBank/DDBJ whole genome shotgun (WGS) entry which is preliminary data.</text>
</comment>
<dbReference type="PANTHER" id="PTHR21405:SF0">
    <property type="entry name" value="TETRATRICOPEPTIDE REPEAT PROTEIN 36"/>
    <property type="match status" value="1"/>
</dbReference>
<evidence type="ECO:0000256" key="1">
    <source>
        <dbReference type="ARBA" id="ARBA00006995"/>
    </source>
</evidence>
<name>A0A7J7DTN3_TRIWF</name>
<evidence type="ECO:0008006" key="8">
    <source>
        <dbReference type="Google" id="ProtNLM"/>
    </source>
</evidence>
<keyword evidence="3 4" id="KW-0802">TPR repeat</keyword>
<dbReference type="OrthoDB" id="1870799at2759"/>
<evidence type="ECO:0000313" key="6">
    <source>
        <dbReference type="EMBL" id="KAF5749732.1"/>
    </source>
</evidence>
<evidence type="ECO:0000256" key="3">
    <source>
        <dbReference type="ARBA" id="ARBA00022803"/>
    </source>
</evidence>
<dbReference type="SMART" id="SM00028">
    <property type="entry name" value="TPR"/>
    <property type="match status" value="1"/>
</dbReference>
<comment type="similarity">
    <text evidence="1">Belongs to the TTC36 family.</text>
</comment>
<keyword evidence="5" id="KW-1133">Transmembrane helix</keyword>
<reference evidence="6 7" key="1">
    <citation type="journal article" date="2020" name="Nat. Commun.">
        <title>Genome of Tripterygium wilfordii and identification of cytochrome P450 involved in triptolide biosynthesis.</title>
        <authorList>
            <person name="Tu L."/>
            <person name="Su P."/>
            <person name="Zhang Z."/>
            <person name="Gao L."/>
            <person name="Wang J."/>
            <person name="Hu T."/>
            <person name="Zhou J."/>
            <person name="Zhang Y."/>
            <person name="Zhao Y."/>
            <person name="Liu Y."/>
            <person name="Song Y."/>
            <person name="Tong Y."/>
            <person name="Lu Y."/>
            <person name="Yang J."/>
            <person name="Xu C."/>
            <person name="Jia M."/>
            <person name="Peters R.J."/>
            <person name="Huang L."/>
            <person name="Gao W."/>
        </authorList>
    </citation>
    <scope>NUCLEOTIDE SEQUENCE [LARGE SCALE GENOMIC DNA]</scope>
    <source>
        <strain evidence="7">cv. XIE 37</strain>
        <tissue evidence="6">Leaf</tissue>
    </source>
</reference>
<evidence type="ECO:0000313" key="7">
    <source>
        <dbReference type="Proteomes" id="UP000593562"/>
    </source>
</evidence>
<evidence type="ECO:0000256" key="5">
    <source>
        <dbReference type="SAM" id="Phobius"/>
    </source>
</evidence>